<comment type="caution">
    <text evidence="1">The sequence shown here is derived from an EMBL/GenBank/DDBJ whole genome shotgun (WGS) entry which is preliminary data.</text>
</comment>
<proteinExistence type="predicted"/>
<sequence>MFFPGIKVSKEQRKCLGVKVCEFVFKELDTGHTSEDFSIPLFKKMFEANEEFHKKANNLASIFLYAKAHKYQCEHIKNGIKYTGQPKLGEFTQLYIKKFFI</sequence>
<gene>
    <name evidence="1" type="ORF">Glove_137g184</name>
</gene>
<reference evidence="1 2" key="1">
    <citation type="submission" date="2018-08" db="EMBL/GenBank/DDBJ databases">
        <title>Genome and evolution of the arbuscular mycorrhizal fungus Diversispora epigaea (formerly Glomus versiforme) and its bacterial endosymbionts.</title>
        <authorList>
            <person name="Sun X."/>
            <person name="Fei Z."/>
            <person name="Harrison M."/>
        </authorList>
    </citation>
    <scope>NUCLEOTIDE SEQUENCE [LARGE SCALE GENOMIC DNA]</scope>
    <source>
        <strain evidence="1 2">IT104</strain>
    </source>
</reference>
<protein>
    <submittedName>
        <fullName evidence="1">Uncharacterized protein</fullName>
    </submittedName>
</protein>
<dbReference type="OrthoDB" id="2418851at2759"/>
<name>A0A397J5N5_9GLOM</name>
<dbReference type="EMBL" id="PQFF01000128">
    <property type="protein sequence ID" value="RHZ80373.1"/>
    <property type="molecule type" value="Genomic_DNA"/>
</dbReference>
<keyword evidence="2" id="KW-1185">Reference proteome</keyword>
<evidence type="ECO:0000313" key="1">
    <source>
        <dbReference type="EMBL" id="RHZ80373.1"/>
    </source>
</evidence>
<evidence type="ECO:0000313" key="2">
    <source>
        <dbReference type="Proteomes" id="UP000266861"/>
    </source>
</evidence>
<dbReference type="Proteomes" id="UP000266861">
    <property type="component" value="Unassembled WGS sequence"/>
</dbReference>
<organism evidence="1 2">
    <name type="scientific">Diversispora epigaea</name>
    <dbReference type="NCBI Taxonomy" id="1348612"/>
    <lineage>
        <taxon>Eukaryota</taxon>
        <taxon>Fungi</taxon>
        <taxon>Fungi incertae sedis</taxon>
        <taxon>Mucoromycota</taxon>
        <taxon>Glomeromycotina</taxon>
        <taxon>Glomeromycetes</taxon>
        <taxon>Diversisporales</taxon>
        <taxon>Diversisporaceae</taxon>
        <taxon>Diversispora</taxon>
    </lineage>
</organism>
<dbReference type="AlphaFoldDB" id="A0A397J5N5"/>
<accession>A0A397J5N5</accession>